<evidence type="ECO:0000256" key="2">
    <source>
        <dbReference type="ARBA" id="ARBA00022475"/>
    </source>
</evidence>
<evidence type="ECO:0000256" key="3">
    <source>
        <dbReference type="ARBA" id="ARBA00022519"/>
    </source>
</evidence>
<proteinExistence type="predicted"/>
<feature type="transmembrane region" description="Helical" evidence="7">
    <location>
        <begin position="85"/>
        <end position="104"/>
    </location>
</feature>
<dbReference type="InterPro" id="IPR022764">
    <property type="entry name" value="Peptidase_S54_rhomboid_dom"/>
</dbReference>
<keyword evidence="4 7" id="KW-0812">Transmembrane</keyword>
<keyword evidence="9" id="KW-0645">Protease</keyword>
<dbReference type="PANTHER" id="PTHR43066">
    <property type="entry name" value="RHOMBOID-RELATED PROTEIN"/>
    <property type="match status" value="1"/>
</dbReference>
<gene>
    <name evidence="9" type="ORF">C7435_1202</name>
</gene>
<keyword evidence="9" id="KW-0378">Hydrolase</keyword>
<dbReference type="SUPFAM" id="SSF144091">
    <property type="entry name" value="Rhomboid-like"/>
    <property type="match status" value="1"/>
</dbReference>
<feature type="transmembrane region" description="Helical" evidence="7">
    <location>
        <begin position="146"/>
        <end position="165"/>
    </location>
</feature>
<feature type="transmembrane region" description="Helical" evidence="7">
    <location>
        <begin position="177"/>
        <end position="197"/>
    </location>
</feature>
<dbReference type="AlphaFoldDB" id="A0A495DDK5"/>
<feature type="transmembrane region" description="Helical" evidence="7">
    <location>
        <begin position="116"/>
        <end position="140"/>
    </location>
</feature>
<organism evidence="9 10">
    <name type="scientific">Maricaulis maris</name>
    <dbReference type="NCBI Taxonomy" id="74318"/>
    <lineage>
        <taxon>Bacteria</taxon>
        <taxon>Pseudomonadati</taxon>
        <taxon>Pseudomonadota</taxon>
        <taxon>Alphaproteobacteria</taxon>
        <taxon>Maricaulales</taxon>
        <taxon>Maricaulaceae</taxon>
        <taxon>Maricaulis</taxon>
    </lineage>
</organism>
<feature type="domain" description="Peptidase S54 rhomboid" evidence="8">
    <location>
        <begin position="81"/>
        <end position="216"/>
    </location>
</feature>
<keyword evidence="6 7" id="KW-0472">Membrane</keyword>
<comment type="caution">
    <text evidence="9">The sequence shown here is derived from an EMBL/GenBank/DDBJ whole genome shotgun (WGS) entry which is preliminary data.</text>
</comment>
<evidence type="ECO:0000313" key="9">
    <source>
        <dbReference type="EMBL" id="RKR00005.1"/>
    </source>
</evidence>
<dbReference type="RefSeq" id="WP_170150354.1">
    <property type="nucleotide sequence ID" value="NZ_RBIM01000003.1"/>
</dbReference>
<dbReference type="GO" id="GO:0016020">
    <property type="term" value="C:membrane"/>
    <property type="evidence" value="ECO:0007669"/>
    <property type="project" value="UniProtKB-SubCell"/>
</dbReference>
<keyword evidence="5 7" id="KW-1133">Transmembrane helix</keyword>
<reference evidence="9 10" key="1">
    <citation type="submission" date="2018-10" db="EMBL/GenBank/DDBJ databases">
        <title>Genomic Encyclopedia of Type Strains, Phase IV (KMG-IV): sequencing the most valuable type-strain genomes for metagenomic binning, comparative biology and taxonomic classification.</title>
        <authorList>
            <person name="Goeker M."/>
        </authorList>
    </citation>
    <scope>NUCLEOTIDE SEQUENCE [LARGE SCALE GENOMIC DNA]</scope>
    <source>
        <strain evidence="9 10">DSM 4734</strain>
    </source>
</reference>
<evidence type="ECO:0000256" key="5">
    <source>
        <dbReference type="ARBA" id="ARBA00022989"/>
    </source>
</evidence>
<dbReference type="InterPro" id="IPR035952">
    <property type="entry name" value="Rhomboid-like_sf"/>
</dbReference>
<dbReference type="Proteomes" id="UP000273675">
    <property type="component" value="Unassembled WGS sequence"/>
</dbReference>
<name>A0A495DDK5_9PROT</name>
<comment type="subcellular location">
    <subcellularLocation>
        <location evidence="1">Membrane</location>
        <topology evidence="1">Multi-pass membrane protein</topology>
    </subcellularLocation>
</comment>
<evidence type="ECO:0000256" key="4">
    <source>
        <dbReference type="ARBA" id="ARBA00022692"/>
    </source>
</evidence>
<evidence type="ECO:0000256" key="7">
    <source>
        <dbReference type="SAM" id="Phobius"/>
    </source>
</evidence>
<keyword evidence="3" id="KW-0997">Cell inner membrane</keyword>
<feature type="transmembrane region" description="Helical" evidence="7">
    <location>
        <begin position="30"/>
        <end position="48"/>
    </location>
</feature>
<protein>
    <submittedName>
        <fullName evidence="9">Membrane associated rhomboid family serine protease</fullName>
    </submittedName>
</protein>
<dbReference type="GO" id="GO:0006508">
    <property type="term" value="P:proteolysis"/>
    <property type="evidence" value="ECO:0007669"/>
    <property type="project" value="UniProtKB-KW"/>
</dbReference>
<dbReference type="GO" id="GO:0004252">
    <property type="term" value="F:serine-type endopeptidase activity"/>
    <property type="evidence" value="ECO:0007669"/>
    <property type="project" value="InterPro"/>
</dbReference>
<evidence type="ECO:0000313" key="10">
    <source>
        <dbReference type="Proteomes" id="UP000273675"/>
    </source>
</evidence>
<evidence type="ECO:0000256" key="6">
    <source>
        <dbReference type="ARBA" id="ARBA00023136"/>
    </source>
</evidence>
<keyword evidence="2" id="KW-1003">Cell membrane</keyword>
<dbReference type="Pfam" id="PF01694">
    <property type="entry name" value="Rhomboid"/>
    <property type="match status" value="1"/>
</dbReference>
<dbReference type="Gene3D" id="1.20.1540.10">
    <property type="entry name" value="Rhomboid-like"/>
    <property type="match status" value="1"/>
</dbReference>
<sequence length="225" mass="22950">MSVPQRDESGGAWNAAPPPKAPVFNAMPPAVLVIALSIVGVSLAGQVLPEFQRWMFEAGVFIAAERGARLPAQPLGPVAPLLLHAYIHFGLAHIAINLAVLVGAGRAVGERLGSGLLGSAGFVFLFFACAVTGAAAAAFFHQGPPVQMGGASTAVSGLIAAAGWVRGGWRGMAQLALPWIAINIVIGLVGDLMPIPISWLGHIGGTLGGMILTPLVIAVFAEAED</sequence>
<dbReference type="PANTHER" id="PTHR43066:SF26">
    <property type="entry name" value="RHOMBOID PROTEASE GLPG"/>
    <property type="match status" value="1"/>
</dbReference>
<evidence type="ECO:0000256" key="1">
    <source>
        <dbReference type="ARBA" id="ARBA00004141"/>
    </source>
</evidence>
<evidence type="ECO:0000259" key="8">
    <source>
        <dbReference type="Pfam" id="PF01694"/>
    </source>
</evidence>
<accession>A0A495DDK5</accession>
<feature type="transmembrane region" description="Helical" evidence="7">
    <location>
        <begin position="203"/>
        <end position="221"/>
    </location>
</feature>
<dbReference type="EMBL" id="RBIM01000003">
    <property type="protein sequence ID" value="RKR00005.1"/>
    <property type="molecule type" value="Genomic_DNA"/>
</dbReference>